<keyword evidence="1" id="KW-0614">Plasmid</keyword>
<dbReference type="RefSeq" id="WP_075801061.1">
    <property type="nucleotide sequence ID" value="NZ_CP015586.1"/>
</dbReference>
<evidence type="ECO:0000313" key="2">
    <source>
        <dbReference type="Proteomes" id="UP000185494"/>
    </source>
</evidence>
<name>A0A1L7ANK7_9PROT</name>
<protein>
    <submittedName>
        <fullName evidence="1">Transposase</fullName>
    </submittedName>
</protein>
<accession>A0A1L7ANK7</accession>
<proteinExistence type="predicted"/>
<organism evidence="1 2">
    <name type="scientific">Roseomonas gilardii</name>
    <dbReference type="NCBI Taxonomy" id="257708"/>
    <lineage>
        <taxon>Bacteria</taxon>
        <taxon>Pseudomonadati</taxon>
        <taxon>Pseudomonadota</taxon>
        <taxon>Alphaproteobacteria</taxon>
        <taxon>Acetobacterales</taxon>
        <taxon>Roseomonadaceae</taxon>
        <taxon>Roseomonas</taxon>
    </lineage>
</organism>
<sequence>MFNKPKNWRRVATRYDKTAVSYLGFDSSASAFLWISFVHEHE</sequence>
<dbReference type="EMBL" id="CP015586">
    <property type="protein sequence ID" value="APT60361.1"/>
    <property type="molecule type" value="Genomic_DNA"/>
</dbReference>
<dbReference type="AlphaFoldDB" id="A0A1L7ANK7"/>
<reference evidence="1 2" key="1">
    <citation type="submission" date="2016-05" db="EMBL/GenBank/DDBJ databases">
        <title>Complete Genome and Methylome Analysis of Psychrotrophic Bacterial Isolates from Antarctic Lake Untersee.</title>
        <authorList>
            <person name="Fomenkov A."/>
            <person name="Akimov V.N."/>
            <person name="Vasilyeva L.V."/>
            <person name="Andersen D."/>
            <person name="Vincze T."/>
            <person name="Roberts R.J."/>
        </authorList>
    </citation>
    <scope>NUCLEOTIDE SEQUENCE [LARGE SCALE GENOMIC DNA]</scope>
    <source>
        <strain evidence="1 2">U14-5</strain>
        <plasmid evidence="2">Plasmid 2</plasmid>
    </source>
</reference>
<dbReference type="Proteomes" id="UP000185494">
    <property type="component" value="Chromosome 2"/>
</dbReference>
<gene>
    <name evidence="1" type="ORF">RGI145_23735</name>
</gene>
<dbReference type="KEGG" id="rgi:RGI145_23735"/>
<geneLocation type="plasmid" evidence="1 2">
    <name>2</name>
</geneLocation>
<evidence type="ECO:0000313" key="1">
    <source>
        <dbReference type="EMBL" id="APT60361.1"/>
    </source>
</evidence>